<name>C4R4V3_KOMPG</name>
<dbReference type="STRING" id="644223.C4R4V3"/>
<dbReference type="Pfam" id="PF21581">
    <property type="entry name" value="SCD"/>
    <property type="match status" value="1"/>
</dbReference>
<dbReference type="RefSeq" id="XP_002492768.1">
    <property type="nucleotide sequence ID" value="XM_002492723.1"/>
</dbReference>
<dbReference type="Proteomes" id="UP000000314">
    <property type="component" value="Chromosome 3"/>
</dbReference>
<dbReference type="InterPro" id="IPR016024">
    <property type="entry name" value="ARM-type_fold"/>
</dbReference>
<dbReference type="InterPro" id="IPR013721">
    <property type="entry name" value="STAG"/>
</dbReference>
<dbReference type="Gene3D" id="1.25.10.10">
    <property type="entry name" value="Leucine-rich Repeat Variant"/>
    <property type="match status" value="1"/>
</dbReference>
<dbReference type="Pfam" id="PF21767">
    <property type="entry name" value="SCC3_C"/>
    <property type="match status" value="1"/>
</dbReference>
<evidence type="ECO:0000259" key="3">
    <source>
        <dbReference type="PROSITE" id="PS51425"/>
    </source>
</evidence>
<reference evidence="4 5" key="1">
    <citation type="journal article" date="2009" name="Nat. Biotechnol.">
        <title>Genome sequence of the recombinant protein production host Pichia pastoris.</title>
        <authorList>
            <person name="De Schutter K."/>
            <person name="Lin Y.C."/>
            <person name="Tiels P."/>
            <person name="Van Hecke A."/>
            <person name="Glinka S."/>
            <person name="Weber-Lehmann J."/>
            <person name="Rouze P."/>
            <person name="Van de Peer Y."/>
            <person name="Callewaert N."/>
        </authorList>
    </citation>
    <scope>NUCLEOTIDE SEQUENCE [LARGE SCALE GENOMIC DNA]</scope>
    <source>
        <strain evidence="5">GS115 / ATCC 20864</strain>
    </source>
</reference>
<organism evidence="4 5">
    <name type="scientific">Komagataella phaffii (strain GS115 / ATCC 20864)</name>
    <name type="common">Yeast</name>
    <name type="synonym">Pichia pastoris</name>
    <dbReference type="NCBI Taxonomy" id="644223"/>
    <lineage>
        <taxon>Eukaryota</taxon>
        <taxon>Fungi</taxon>
        <taxon>Dikarya</taxon>
        <taxon>Ascomycota</taxon>
        <taxon>Saccharomycotina</taxon>
        <taxon>Pichiomycetes</taxon>
        <taxon>Pichiales</taxon>
        <taxon>Pichiaceae</taxon>
        <taxon>Komagataella</taxon>
    </lineage>
</organism>
<keyword evidence="2" id="KW-0732">Signal</keyword>
<dbReference type="GeneID" id="8199907"/>
<dbReference type="GO" id="GO:0005634">
    <property type="term" value="C:nucleus"/>
    <property type="evidence" value="ECO:0007669"/>
    <property type="project" value="TreeGrafter"/>
</dbReference>
<feature type="chain" id="PRO_5002942404" evidence="2">
    <location>
        <begin position="19"/>
        <end position="988"/>
    </location>
</feature>
<dbReference type="InterPro" id="IPR011989">
    <property type="entry name" value="ARM-like"/>
</dbReference>
<dbReference type="InterPro" id="IPR039662">
    <property type="entry name" value="Cohesin_Scc3/SA"/>
</dbReference>
<dbReference type="GO" id="GO:0007062">
    <property type="term" value="P:sister chromatid cohesion"/>
    <property type="evidence" value="ECO:0007669"/>
    <property type="project" value="UniProtKB-ARBA"/>
</dbReference>
<dbReference type="SMR" id="C4R4V3"/>
<dbReference type="OMA" id="FVHRFKD"/>
<feature type="compositionally biased region" description="Basic residues" evidence="1">
    <location>
        <begin position="69"/>
        <end position="93"/>
    </location>
</feature>
<dbReference type="PANTHER" id="PTHR11199">
    <property type="entry name" value="STROMAL ANTIGEN"/>
    <property type="match status" value="1"/>
</dbReference>
<evidence type="ECO:0000313" key="5">
    <source>
        <dbReference type="Proteomes" id="UP000000314"/>
    </source>
</evidence>
<dbReference type="GO" id="GO:0003682">
    <property type="term" value="F:chromatin binding"/>
    <property type="evidence" value="ECO:0007669"/>
    <property type="project" value="TreeGrafter"/>
</dbReference>
<protein>
    <submittedName>
        <fullName evidence="4">Subunit of the cohesin complex</fullName>
    </submittedName>
</protein>
<feature type="compositionally biased region" description="Acidic residues" evidence="1">
    <location>
        <begin position="54"/>
        <end position="66"/>
    </location>
</feature>
<dbReference type="PROSITE" id="PS51425">
    <property type="entry name" value="SCD"/>
    <property type="match status" value="1"/>
</dbReference>
<keyword evidence="5" id="KW-1185">Reference proteome</keyword>
<gene>
    <name evidence="4" type="ordered locus">PAS_chr3_0540</name>
</gene>
<dbReference type="FunCoup" id="C4R4V3">
    <property type="interactions" value="217"/>
</dbReference>
<feature type="signal peptide" evidence="2">
    <location>
        <begin position="1"/>
        <end position="18"/>
    </location>
</feature>
<feature type="domain" description="SCD" evidence="3">
    <location>
        <begin position="328"/>
        <end position="413"/>
    </location>
</feature>
<dbReference type="SUPFAM" id="SSF48371">
    <property type="entry name" value="ARM repeat"/>
    <property type="match status" value="1"/>
</dbReference>
<dbReference type="OrthoDB" id="498590at2759"/>
<dbReference type="GO" id="GO:0000785">
    <property type="term" value="C:chromatin"/>
    <property type="evidence" value="ECO:0007669"/>
    <property type="project" value="TreeGrafter"/>
</dbReference>
<sequence>MLVFGCLYIILPTRLSLSYNHQMVISSRRSIRLRSSQKQSQDLTQDLTDIDDLSSSDAQADSDEEYSVTKKRKKQTIKTVSKKTKGNPKRKNTRVIPSSVDQLENFQENSIFKALSDDDVAVSELSAFWLEQFEESPTDAIKDLLNFTLRCCGCVSQIQEHDVANPDSATETVGEIQQFFQSQKAHEFPLMASGLAKISKWKYFRNRVVEFVEQILFVAHENRMLYENENLMESILVWLSALSTSNLRPLRYASTLFLLTMETTLCRITVKVASLLSKTQNQYDSEKRKLTSRTKSSRLNSIQANIDTHKLNKKALDDYLTDITHTTFIHRSRDVDPKIRKECMSALGLWIDIYPEFFFENTYLRYFGWILSDADAHVRFEVLKSLGRLYKKDVIATGFRQFTERFKKRIIEIAIFDLDFHVKSQAISVLCEITMCGYLENVEELRVIGSIFLSCSHFSKSQTHRIHAELSKYIAIVEAGLTKHFLESHTLPDEQSDELSNYIKYGNFARLLQDSYELYLTEEQTDLLDQQKLHLLPFYDVNDFYSSVYHIPRYYSHGNSVPQVLKFLVTDFTSMESLSDNLRKALQLDSDGVSILLNYVRDSLSCYNEKGDYDNSRKKSGSEDPSKDVIVSAIIDKISVLFEKFKSSKHKFQCLLQMFNHIFEGSFFHKLNNQSTCEDLTDSILTFFQGMNVYLSKDSPLNADFSTFFKLIIKAAVQSNDTRLRLSIDALCKQLSKTENLNSISLRKLLLVGEFTNTSEYLEPIVERLVEVQCTEERLDVWLQFTSRSLETALEFMIEEKSMTEELVQTLFGKFPFILRSLKENLDHTRTATTFANILAACKSFALRVEGREHDSIVGPLASFFLQLDLSISPEVERQLLHNFLVLESKLATVLNIQLEREEDDEVSFQETNFEETTVWDAEQDICGYVLILKRLFDIGVMSTKSLERIRLNESLLGNVFASVVKEIKLKASELEPIPEITSNDNNV</sequence>
<dbReference type="GO" id="GO:0008278">
    <property type="term" value="C:cohesin complex"/>
    <property type="evidence" value="ECO:0007669"/>
    <property type="project" value="TreeGrafter"/>
</dbReference>
<dbReference type="InterPro" id="IPR048610">
    <property type="entry name" value="SCC3_C"/>
</dbReference>
<dbReference type="PANTHER" id="PTHR11199:SF0">
    <property type="entry name" value="LD34181P-RELATED"/>
    <property type="match status" value="1"/>
</dbReference>
<dbReference type="InterPro" id="IPR020839">
    <property type="entry name" value="SCD"/>
</dbReference>
<dbReference type="KEGG" id="ppa:PAS_chr3_0540"/>
<dbReference type="InParanoid" id="C4R4V3"/>
<evidence type="ECO:0000256" key="1">
    <source>
        <dbReference type="SAM" id="MobiDB-lite"/>
    </source>
</evidence>
<dbReference type="HOGENOM" id="CLU_008263_0_0_1"/>
<accession>C4R4V3</accession>
<evidence type="ECO:0000313" key="4">
    <source>
        <dbReference type="EMBL" id="CAY70589.1"/>
    </source>
</evidence>
<evidence type="ECO:0000256" key="2">
    <source>
        <dbReference type="SAM" id="SignalP"/>
    </source>
</evidence>
<dbReference type="EMBL" id="FN392321">
    <property type="protein sequence ID" value="CAY70589.1"/>
    <property type="molecule type" value="Genomic_DNA"/>
</dbReference>
<dbReference type="Pfam" id="PF08514">
    <property type="entry name" value="STAG"/>
    <property type="match status" value="1"/>
</dbReference>
<dbReference type="AlphaFoldDB" id="C4R4V3"/>
<proteinExistence type="predicted"/>
<feature type="region of interest" description="Disordered" evidence="1">
    <location>
        <begin position="54"/>
        <end position="97"/>
    </location>
</feature>
<dbReference type="eggNOG" id="KOG2011">
    <property type="taxonomic scope" value="Eukaryota"/>
</dbReference>